<organism evidence="1">
    <name type="scientific">Solanum chilense</name>
    <name type="common">Tomato</name>
    <name type="synonym">Lycopersicon chilense</name>
    <dbReference type="NCBI Taxonomy" id="4083"/>
    <lineage>
        <taxon>Eukaryota</taxon>
        <taxon>Viridiplantae</taxon>
        <taxon>Streptophyta</taxon>
        <taxon>Embryophyta</taxon>
        <taxon>Tracheophyta</taxon>
        <taxon>Spermatophyta</taxon>
        <taxon>Magnoliopsida</taxon>
        <taxon>eudicotyledons</taxon>
        <taxon>Gunneridae</taxon>
        <taxon>Pentapetalae</taxon>
        <taxon>asterids</taxon>
        <taxon>lamiids</taxon>
        <taxon>Solanales</taxon>
        <taxon>Solanaceae</taxon>
        <taxon>Solanoideae</taxon>
        <taxon>Solaneae</taxon>
        <taxon>Solanum</taxon>
        <taxon>Solanum subgen. Lycopersicon</taxon>
    </lineage>
</organism>
<name>A0A6N2B560_SOLCI</name>
<sequence>MTKNSLATRTITCNGGKGKLNLSIFIDSDSDDLFQSSVCSSQGFTHFYCSWGLNTDSDNVVATPVKYKDCFSTYVSTTKRNTTYEYLIEMHNNLDILDITTAQVPDLITKLSAMSEQVDSWRDLLLSSHFKIDSVKNVIKETGVDVARIRLNLY</sequence>
<evidence type="ECO:0000313" key="1">
    <source>
        <dbReference type="EMBL" id="TMW87103.1"/>
    </source>
</evidence>
<dbReference type="AlphaFoldDB" id="A0A6N2B560"/>
<dbReference type="EMBL" id="RXGB01005926">
    <property type="protein sequence ID" value="TMW87103.1"/>
    <property type="molecule type" value="Genomic_DNA"/>
</dbReference>
<gene>
    <name evidence="1" type="ORF">EJD97_020413</name>
</gene>
<comment type="caution">
    <text evidence="1">The sequence shown here is derived from an EMBL/GenBank/DDBJ whole genome shotgun (WGS) entry which is preliminary data.</text>
</comment>
<protein>
    <submittedName>
        <fullName evidence="1">Uncharacterized protein</fullName>
    </submittedName>
</protein>
<accession>A0A6N2B560</accession>
<reference evidence="1" key="1">
    <citation type="submission" date="2019-05" db="EMBL/GenBank/DDBJ databases">
        <title>The de novo reference genome and transcriptome assemblies of the wild tomato species Solanum chilense.</title>
        <authorList>
            <person name="Stam R."/>
            <person name="Nosenko T."/>
            <person name="Hoerger A.C."/>
            <person name="Stephan W."/>
            <person name="Seidel M.A."/>
            <person name="Kuhn J.M.M."/>
            <person name="Haberer G."/>
            <person name="Tellier A."/>
        </authorList>
    </citation>
    <scope>NUCLEOTIDE SEQUENCE</scope>
    <source>
        <tissue evidence="1">Mature leaves</tissue>
    </source>
</reference>
<proteinExistence type="predicted"/>